<name>A0A9Q1BZV7_HOLLE</name>
<reference evidence="2" key="1">
    <citation type="submission" date="2021-10" db="EMBL/GenBank/DDBJ databases">
        <title>Tropical sea cucumber genome reveals ecological adaptation and Cuvierian tubules defense mechanism.</title>
        <authorList>
            <person name="Chen T."/>
        </authorList>
    </citation>
    <scope>NUCLEOTIDE SEQUENCE</scope>
    <source>
        <strain evidence="2">Nanhai2018</strain>
        <tissue evidence="2">Muscle</tissue>
    </source>
</reference>
<sequence>MTDKTTFFRFCLLCCLQLLYCCQVETKLHHLKEKGKVKTGECLMENCGPPFYYEIIPNPPSLEKQFTILYGLKLVADVYKAFLHWSVEGPSGIHFGSTTPFCVEHERAEELCPHVAGYYVHGNYTDHVPIFIKPGLLVETVFS</sequence>
<evidence type="ECO:0000313" key="3">
    <source>
        <dbReference type="Proteomes" id="UP001152320"/>
    </source>
</evidence>
<dbReference type="EMBL" id="JAIZAY010000009">
    <property type="protein sequence ID" value="KAJ8036483.1"/>
    <property type="molecule type" value="Genomic_DNA"/>
</dbReference>
<proteinExistence type="predicted"/>
<dbReference type="AlphaFoldDB" id="A0A9Q1BZV7"/>
<feature type="chain" id="PRO_5040315257" evidence="1">
    <location>
        <begin position="22"/>
        <end position="143"/>
    </location>
</feature>
<evidence type="ECO:0000313" key="2">
    <source>
        <dbReference type="EMBL" id="KAJ8036483.1"/>
    </source>
</evidence>
<keyword evidence="3" id="KW-1185">Reference proteome</keyword>
<protein>
    <submittedName>
        <fullName evidence="2">Uncharacterized protein</fullName>
    </submittedName>
</protein>
<dbReference type="Proteomes" id="UP001152320">
    <property type="component" value="Chromosome 9"/>
</dbReference>
<evidence type="ECO:0000256" key="1">
    <source>
        <dbReference type="SAM" id="SignalP"/>
    </source>
</evidence>
<keyword evidence="1" id="KW-0732">Signal</keyword>
<comment type="caution">
    <text evidence="2">The sequence shown here is derived from an EMBL/GenBank/DDBJ whole genome shotgun (WGS) entry which is preliminary data.</text>
</comment>
<accession>A0A9Q1BZV7</accession>
<feature type="signal peptide" evidence="1">
    <location>
        <begin position="1"/>
        <end position="21"/>
    </location>
</feature>
<gene>
    <name evidence="2" type="ORF">HOLleu_20477</name>
</gene>
<organism evidence="2 3">
    <name type="scientific">Holothuria leucospilota</name>
    <name type="common">Black long sea cucumber</name>
    <name type="synonym">Mertensiothuria leucospilota</name>
    <dbReference type="NCBI Taxonomy" id="206669"/>
    <lineage>
        <taxon>Eukaryota</taxon>
        <taxon>Metazoa</taxon>
        <taxon>Echinodermata</taxon>
        <taxon>Eleutherozoa</taxon>
        <taxon>Echinozoa</taxon>
        <taxon>Holothuroidea</taxon>
        <taxon>Aspidochirotacea</taxon>
        <taxon>Aspidochirotida</taxon>
        <taxon>Holothuriidae</taxon>
        <taxon>Holothuria</taxon>
    </lineage>
</organism>